<protein>
    <submittedName>
        <fullName evidence="1">Uncharacterized protein</fullName>
    </submittedName>
</protein>
<accession>A0AA86SIY5</accession>
<dbReference type="AlphaFoldDB" id="A0AA86SIY5"/>
<dbReference type="EMBL" id="OY731402">
    <property type="protein sequence ID" value="CAJ1956498.1"/>
    <property type="molecule type" value="Genomic_DNA"/>
</dbReference>
<dbReference type="Gramene" id="rna-AYBTSS11_LOCUS16690">
    <property type="protein sequence ID" value="CAJ1956498.1"/>
    <property type="gene ID" value="gene-AYBTSS11_LOCUS16690"/>
</dbReference>
<proteinExistence type="predicted"/>
<dbReference type="Proteomes" id="UP001189624">
    <property type="component" value="Chromosome 5"/>
</dbReference>
<sequence>MIQISSSHPLESGKNPLSSVHNYFIYNITSFQVLLSNRVISLTRSGQLRSKPDPVTRPGSLLPATTLISTVVTATRAQPWPQQLKYITFLRESSACATLFSTSELPVTGPAMSDLTTPDKGRSSDRAPPEKSRLRFWWMELSAVLHLWPGSV</sequence>
<evidence type="ECO:0000313" key="2">
    <source>
        <dbReference type="Proteomes" id="UP001189624"/>
    </source>
</evidence>
<evidence type="ECO:0000313" key="1">
    <source>
        <dbReference type="EMBL" id="CAJ1956498.1"/>
    </source>
</evidence>
<reference evidence="1" key="1">
    <citation type="submission" date="2023-10" db="EMBL/GenBank/DDBJ databases">
        <authorList>
            <person name="Domelevo Entfellner J.-B."/>
        </authorList>
    </citation>
    <scope>NUCLEOTIDE SEQUENCE</scope>
</reference>
<name>A0AA86SIY5_9FABA</name>
<organism evidence="1 2">
    <name type="scientific">Sphenostylis stenocarpa</name>
    <dbReference type="NCBI Taxonomy" id="92480"/>
    <lineage>
        <taxon>Eukaryota</taxon>
        <taxon>Viridiplantae</taxon>
        <taxon>Streptophyta</taxon>
        <taxon>Embryophyta</taxon>
        <taxon>Tracheophyta</taxon>
        <taxon>Spermatophyta</taxon>
        <taxon>Magnoliopsida</taxon>
        <taxon>eudicotyledons</taxon>
        <taxon>Gunneridae</taxon>
        <taxon>Pentapetalae</taxon>
        <taxon>rosids</taxon>
        <taxon>fabids</taxon>
        <taxon>Fabales</taxon>
        <taxon>Fabaceae</taxon>
        <taxon>Papilionoideae</taxon>
        <taxon>50 kb inversion clade</taxon>
        <taxon>NPAAA clade</taxon>
        <taxon>indigoferoid/millettioid clade</taxon>
        <taxon>Phaseoleae</taxon>
        <taxon>Sphenostylis</taxon>
    </lineage>
</organism>
<keyword evidence="2" id="KW-1185">Reference proteome</keyword>
<gene>
    <name evidence="1" type="ORF">AYBTSS11_LOCUS16690</name>
</gene>